<protein>
    <submittedName>
        <fullName evidence="1">Uncharacterized protein</fullName>
    </submittedName>
</protein>
<reference evidence="1" key="1">
    <citation type="journal article" date="2019" name="bioRxiv">
        <title>The Genome of the Zebra Mussel, Dreissena polymorpha: A Resource for Invasive Species Research.</title>
        <authorList>
            <person name="McCartney M.A."/>
            <person name="Auch B."/>
            <person name="Kono T."/>
            <person name="Mallez S."/>
            <person name="Zhang Y."/>
            <person name="Obille A."/>
            <person name="Becker A."/>
            <person name="Abrahante J.E."/>
            <person name="Garbe J."/>
            <person name="Badalamenti J.P."/>
            <person name="Herman A."/>
            <person name="Mangelson H."/>
            <person name="Liachko I."/>
            <person name="Sullivan S."/>
            <person name="Sone E.D."/>
            <person name="Koren S."/>
            <person name="Silverstein K.A.T."/>
            <person name="Beckman K.B."/>
            <person name="Gohl D.M."/>
        </authorList>
    </citation>
    <scope>NUCLEOTIDE SEQUENCE</scope>
    <source>
        <strain evidence="1">Duluth1</strain>
        <tissue evidence="1">Whole animal</tissue>
    </source>
</reference>
<name>A0A9D4DI02_DREPO</name>
<reference evidence="1" key="2">
    <citation type="submission" date="2020-11" db="EMBL/GenBank/DDBJ databases">
        <authorList>
            <person name="McCartney M.A."/>
            <person name="Auch B."/>
            <person name="Kono T."/>
            <person name="Mallez S."/>
            <person name="Becker A."/>
            <person name="Gohl D.M."/>
            <person name="Silverstein K.A.T."/>
            <person name="Koren S."/>
            <person name="Bechman K.B."/>
            <person name="Herman A."/>
            <person name="Abrahante J.E."/>
            <person name="Garbe J."/>
        </authorList>
    </citation>
    <scope>NUCLEOTIDE SEQUENCE</scope>
    <source>
        <strain evidence="1">Duluth1</strain>
        <tissue evidence="1">Whole animal</tissue>
    </source>
</reference>
<dbReference type="EMBL" id="JAIWYP010000010">
    <property type="protein sequence ID" value="KAH3749481.1"/>
    <property type="molecule type" value="Genomic_DNA"/>
</dbReference>
<dbReference type="Proteomes" id="UP000828390">
    <property type="component" value="Unassembled WGS sequence"/>
</dbReference>
<accession>A0A9D4DI02</accession>
<comment type="caution">
    <text evidence="1">The sequence shown here is derived from an EMBL/GenBank/DDBJ whole genome shotgun (WGS) entry which is preliminary data.</text>
</comment>
<proteinExistence type="predicted"/>
<dbReference type="AlphaFoldDB" id="A0A9D4DI02"/>
<keyword evidence="2" id="KW-1185">Reference proteome</keyword>
<organism evidence="1 2">
    <name type="scientific">Dreissena polymorpha</name>
    <name type="common">Zebra mussel</name>
    <name type="synonym">Mytilus polymorpha</name>
    <dbReference type="NCBI Taxonomy" id="45954"/>
    <lineage>
        <taxon>Eukaryota</taxon>
        <taxon>Metazoa</taxon>
        <taxon>Spiralia</taxon>
        <taxon>Lophotrochozoa</taxon>
        <taxon>Mollusca</taxon>
        <taxon>Bivalvia</taxon>
        <taxon>Autobranchia</taxon>
        <taxon>Heteroconchia</taxon>
        <taxon>Euheterodonta</taxon>
        <taxon>Imparidentia</taxon>
        <taxon>Neoheterodontei</taxon>
        <taxon>Myida</taxon>
        <taxon>Dreissenoidea</taxon>
        <taxon>Dreissenidae</taxon>
        <taxon>Dreissena</taxon>
    </lineage>
</organism>
<evidence type="ECO:0000313" key="2">
    <source>
        <dbReference type="Proteomes" id="UP000828390"/>
    </source>
</evidence>
<sequence>MVWNVTGISLEIDLESVSSYSDDDFNDDSLSDCDYIIVPMPDCFDLSKPLRDLNLSSYSNSVADRSDYDYSLDDNHNDVTNSECEVIFF</sequence>
<gene>
    <name evidence="1" type="ORF">DPMN_183979</name>
</gene>
<evidence type="ECO:0000313" key="1">
    <source>
        <dbReference type="EMBL" id="KAH3749481.1"/>
    </source>
</evidence>